<gene>
    <name evidence="3" type="ORF">J437_LFUL019542</name>
</gene>
<dbReference type="AlphaFoldDB" id="A0A8K0P4E2"/>
<organism evidence="3 4">
    <name type="scientific">Ladona fulva</name>
    <name type="common">Scarce chaser dragonfly</name>
    <name type="synonym">Libellula fulva</name>
    <dbReference type="NCBI Taxonomy" id="123851"/>
    <lineage>
        <taxon>Eukaryota</taxon>
        <taxon>Metazoa</taxon>
        <taxon>Ecdysozoa</taxon>
        <taxon>Arthropoda</taxon>
        <taxon>Hexapoda</taxon>
        <taxon>Insecta</taxon>
        <taxon>Pterygota</taxon>
        <taxon>Palaeoptera</taxon>
        <taxon>Odonata</taxon>
        <taxon>Epiprocta</taxon>
        <taxon>Anisoptera</taxon>
        <taxon>Libelluloidea</taxon>
        <taxon>Libellulidae</taxon>
        <taxon>Ladona</taxon>
    </lineage>
</organism>
<evidence type="ECO:0000313" key="4">
    <source>
        <dbReference type="Proteomes" id="UP000792457"/>
    </source>
</evidence>
<dbReference type="InterPro" id="IPR051217">
    <property type="entry name" value="Insect_Cuticle_Struc_Prot"/>
</dbReference>
<protein>
    <recommendedName>
        <fullName evidence="5">Cuticle protein 8</fullName>
    </recommendedName>
</protein>
<dbReference type="PROSITE" id="PS00233">
    <property type="entry name" value="CHIT_BIND_RR_1"/>
    <property type="match status" value="1"/>
</dbReference>
<dbReference type="PROSITE" id="PS51155">
    <property type="entry name" value="CHIT_BIND_RR_2"/>
    <property type="match status" value="1"/>
</dbReference>
<proteinExistence type="predicted"/>
<comment type="caution">
    <text evidence="3">The sequence shown here is derived from an EMBL/GenBank/DDBJ whole genome shotgun (WGS) entry which is preliminary data.</text>
</comment>
<dbReference type="PANTHER" id="PTHR12236">
    <property type="entry name" value="STRUCTURAL CONTITUENT OF CUTICLE"/>
    <property type="match status" value="1"/>
</dbReference>
<dbReference type="EMBL" id="KZ308708">
    <property type="protein sequence ID" value="KAG8233316.1"/>
    <property type="molecule type" value="Genomic_DNA"/>
</dbReference>
<dbReference type="GO" id="GO:0031012">
    <property type="term" value="C:extracellular matrix"/>
    <property type="evidence" value="ECO:0007669"/>
    <property type="project" value="TreeGrafter"/>
</dbReference>
<evidence type="ECO:0000313" key="3">
    <source>
        <dbReference type="EMBL" id="KAG8233316.1"/>
    </source>
</evidence>
<dbReference type="InterPro" id="IPR000618">
    <property type="entry name" value="Insect_cuticle"/>
</dbReference>
<dbReference type="GO" id="GO:0005615">
    <property type="term" value="C:extracellular space"/>
    <property type="evidence" value="ECO:0007669"/>
    <property type="project" value="TreeGrafter"/>
</dbReference>
<dbReference type="GO" id="GO:0042302">
    <property type="term" value="F:structural constituent of cuticle"/>
    <property type="evidence" value="ECO:0007669"/>
    <property type="project" value="UniProtKB-UniRule"/>
</dbReference>
<dbReference type="InterPro" id="IPR031311">
    <property type="entry name" value="CHIT_BIND_RR_consensus"/>
</dbReference>
<evidence type="ECO:0000256" key="2">
    <source>
        <dbReference type="PROSITE-ProRule" id="PRU00497"/>
    </source>
</evidence>
<dbReference type="OrthoDB" id="6510765at2759"/>
<name>A0A8K0P4E2_LADFU</name>
<dbReference type="Pfam" id="PF00379">
    <property type="entry name" value="Chitin_bind_4"/>
    <property type="match status" value="1"/>
</dbReference>
<dbReference type="PRINTS" id="PR00947">
    <property type="entry name" value="CUTICLE"/>
</dbReference>
<dbReference type="Proteomes" id="UP000792457">
    <property type="component" value="Unassembled WGS sequence"/>
</dbReference>
<evidence type="ECO:0008006" key="5">
    <source>
        <dbReference type="Google" id="ProtNLM"/>
    </source>
</evidence>
<reference evidence="3" key="1">
    <citation type="submission" date="2013-04" db="EMBL/GenBank/DDBJ databases">
        <authorList>
            <person name="Qu J."/>
            <person name="Murali S.C."/>
            <person name="Bandaranaike D."/>
            <person name="Bellair M."/>
            <person name="Blankenburg K."/>
            <person name="Chao H."/>
            <person name="Dinh H."/>
            <person name="Doddapaneni H."/>
            <person name="Downs B."/>
            <person name="Dugan-Rocha S."/>
            <person name="Elkadiri S."/>
            <person name="Gnanaolivu R.D."/>
            <person name="Hernandez B."/>
            <person name="Javaid M."/>
            <person name="Jayaseelan J.C."/>
            <person name="Lee S."/>
            <person name="Li M."/>
            <person name="Ming W."/>
            <person name="Munidasa M."/>
            <person name="Muniz J."/>
            <person name="Nguyen L."/>
            <person name="Ongeri F."/>
            <person name="Osuji N."/>
            <person name="Pu L.-L."/>
            <person name="Puazo M."/>
            <person name="Qu C."/>
            <person name="Quiroz J."/>
            <person name="Raj R."/>
            <person name="Weissenberger G."/>
            <person name="Xin Y."/>
            <person name="Zou X."/>
            <person name="Han Y."/>
            <person name="Richards S."/>
            <person name="Worley K."/>
            <person name="Muzny D."/>
            <person name="Gibbs R."/>
        </authorList>
    </citation>
    <scope>NUCLEOTIDE SEQUENCE</scope>
    <source>
        <strain evidence="3">Sampled in the wild</strain>
    </source>
</reference>
<dbReference type="PANTHER" id="PTHR12236:SF95">
    <property type="entry name" value="CUTICULAR PROTEIN 76BD, ISOFORM C-RELATED"/>
    <property type="match status" value="1"/>
</dbReference>
<sequence length="229" mass="25055">MELAGISRLETATAPIGNRITRWLSASRSDVTPVEKPLVPVGLQQRSSPPQPIANTFHDELISGELLPAASCPNLENIRDEYPSSTEVILFQVLLLVVATAAVAYAVPPALQHGGHGHHDVDYYTHPYYNFKYGVHDQHTGDVKEQSESRDGDVVKGSYSLHEADGTIRQVHYTADDHNGFNAVVSRIGKAAHPQHYAHHAQPAIVLGHHTAASYAHGNNYAFHGSHHY</sequence>
<keyword evidence="4" id="KW-1185">Reference proteome</keyword>
<keyword evidence="1 2" id="KW-0193">Cuticle</keyword>
<reference evidence="3" key="2">
    <citation type="submission" date="2017-10" db="EMBL/GenBank/DDBJ databases">
        <title>Ladona fulva Genome sequencing and assembly.</title>
        <authorList>
            <person name="Murali S."/>
            <person name="Richards S."/>
            <person name="Bandaranaike D."/>
            <person name="Bellair M."/>
            <person name="Blankenburg K."/>
            <person name="Chao H."/>
            <person name="Dinh H."/>
            <person name="Doddapaneni H."/>
            <person name="Dugan-Rocha S."/>
            <person name="Elkadiri S."/>
            <person name="Gnanaolivu R."/>
            <person name="Hernandez B."/>
            <person name="Skinner E."/>
            <person name="Javaid M."/>
            <person name="Lee S."/>
            <person name="Li M."/>
            <person name="Ming W."/>
            <person name="Munidasa M."/>
            <person name="Muniz J."/>
            <person name="Nguyen L."/>
            <person name="Hughes D."/>
            <person name="Osuji N."/>
            <person name="Pu L.-L."/>
            <person name="Puazo M."/>
            <person name="Qu C."/>
            <person name="Quiroz J."/>
            <person name="Raj R."/>
            <person name="Weissenberger G."/>
            <person name="Xin Y."/>
            <person name="Zou X."/>
            <person name="Han Y."/>
            <person name="Worley K."/>
            <person name="Muzny D."/>
            <person name="Gibbs R."/>
        </authorList>
    </citation>
    <scope>NUCLEOTIDE SEQUENCE</scope>
    <source>
        <strain evidence="3">Sampled in the wild</strain>
    </source>
</reference>
<accession>A0A8K0P4E2</accession>
<evidence type="ECO:0000256" key="1">
    <source>
        <dbReference type="ARBA" id="ARBA00022460"/>
    </source>
</evidence>